<accession>A0ABR4J3T9</accession>
<proteinExistence type="predicted"/>
<sequence length="157" mass="17737">MERLICSEIESRTPERPRRGKLFNESWKGILERKRISIQNRENRWGPTVAKERRSRLAKRLGFQKKDEASRLALGHEPKRERRFLLHFQGGMCVAPGRAGIGSYRGKKTRLGCQSGLPGEGSGLRICGKRRRVAAIKTHGSFSFGAAVGWRCATAMM</sequence>
<reference evidence="1 2" key="1">
    <citation type="submission" date="2024-07" db="EMBL/GenBank/DDBJ databases">
        <title>Section-level genome sequencing and comparative genomics of Aspergillus sections Usti and Cavernicolus.</title>
        <authorList>
            <consortium name="Lawrence Berkeley National Laboratory"/>
            <person name="Nybo J.L."/>
            <person name="Vesth T.C."/>
            <person name="Theobald S."/>
            <person name="Frisvad J.C."/>
            <person name="Larsen T.O."/>
            <person name="Kjaerboelling I."/>
            <person name="Rothschild-Mancinelli K."/>
            <person name="Lyhne E.K."/>
            <person name="Kogle M.E."/>
            <person name="Barry K."/>
            <person name="Clum A."/>
            <person name="Na H."/>
            <person name="Ledsgaard L."/>
            <person name="Lin J."/>
            <person name="Lipzen A."/>
            <person name="Kuo A."/>
            <person name="Riley R."/>
            <person name="Mondo S."/>
            <person name="Labutti K."/>
            <person name="Haridas S."/>
            <person name="Pangalinan J."/>
            <person name="Salamov A.A."/>
            <person name="Simmons B.A."/>
            <person name="Magnuson J.K."/>
            <person name="Chen J."/>
            <person name="Drula E."/>
            <person name="Henrissat B."/>
            <person name="Wiebenga A."/>
            <person name="Lubbers R.J."/>
            <person name="Gomes A.C."/>
            <person name="Makela M.R."/>
            <person name="Stajich J."/>
            <person name="Grigoriev I.V."/>
            <person name="Mortensen U.H."/>
            <person name="De Vries R.P."/>
            <person name="Baker S.E."/>
            <person name="Andersen M.R."/>
        </authorList>
    </citation>
    <scope>NUCLEOTIDE SEQUENCE [LARGE SCALE GENOMIC DNA]</scope>
    <source>
        <strain evidence="1 2">CBS 123904</strain>
    </source>
</reference>
<dbReference type="Proteomes" id="UP001610446">
    <property type="component" value="Unassembled WGS sequence"/>
</dbReference>
<name>A0ABR4J3T9_9EURO</name>
<protein>
    <submittedName>
        <fullName evidence="1">Uncharacterized protein</fullName>
    </submittedName>
</protein>
<dbReference type="EMBL" id="JBFXLU010000215">
    <property type="protein sequence ID" value="KAL2834712.1"/>
    <property type="molecule type" value="Genomic_DNA"/>
</dbReference>
<gene>
    <name evidence="1" type="ORF">BJY01DRAFT_80500</name>
</gene>
<evidence type="ECO:0000313" key="2">
    <source>
        <dbReference type="Proteomes" id="UP001610446"/>
    </source>
</evidence>
<comment type="caution">
    <text evidence="1">The sequence shown here is derived from an EMBL/GenBank/DDBJ whole genome shotgun (WGS) entry which is preliminary data.</text>
</comment>
<organism evidence="1 2">
    <name type="scientific">Aspergillus pseudoustus</name>
    <dbReference type="NCBI Taxonomy" id="1810923"/>
    <lineage>
        <taxon>Eukaryota</taxon>
        <taxon>Fungi</taxon>
        <taxon>Dikarya</taxon>
        <taxon>Ascomycota</taxon>
        <taxon>Pezizomycotina</taxon>
        <taxon>Eurotiomycetes</taxon>
        <taxon>Eurotiomycetidae</taxon>
        <taxon>Eurotiales</taxon>
        <taxon>Aspergillaceae</taxon>
        <taxon>Aspergillus</taxon>
        <taxon>Aspergillus subgen. Nidulantes</taxon>
    </lineage>
</organism>
<evidence type="ECO:0000313" key="1">
    <source>
        <dbReference type="EMBL" id="KAL2834712.1"/>
    </source>
</evidence>
<keyword evidence="2" id="KW-1185">Reference proteome</keyword>